<dbReference type="PATRIC" id="fig|1203610.3.peg.4496"/>
<dbReference type="EMBL" id="AQHW01000025">
    <property type="protein sequence ID" value="KKB49351.1"/>
    <property type="molecule type" value="Genomic_DNA"/>
</dbReference>
<evidence type="ECO:0000256" key="5">
    <source>
        <dbReference type="ARBA" id="ARBA00022553"/>
    </source>
</evidence>
<evidence type="ECO:0000313" key="15">
    <source>
        <dbReference type="Proteomes" id="UP000033035"/>
    </source>
</evidence>
<organism evidence="14 15">
    <name type="scientific">Parabacteroides gordonii MS-1 = DSM 23371</name>
    <dbReference type="NCBI Taxonomy" id="1203610"/>
    <lineage>
        <taxon>Bacteria</taxon>
        <taxon>Pseudomonadati</taxon>
        <taxon>Bacteroidota</taxon>
        <taxon>Bacteroidia</taxon>
        <taxon>Bacteroidales</taxon>
        <taxon>Tannerellaceae</taxon>
        <taxon>Parabacteroides</taxon>
    </lineage>
</organism>
<dbReference type="InterPro" id="IPR036097">
    <property type="entry name" value="HisK_dim/P_sf"/>
</dbReference>
<dbReference type="SUPFAM" id="SSF47384">
    <property type="entry name" value="Homodimeric domain of signal transducing histidine kinase"/>
    <property type="match status" value="1"/>
</dbReference>
<evidence type="ECO:0000256" key="9">
    <source>
        <dbReference type="ARBA" id="ARBA00022840"/>
    </source>
</evidence>
<dbReference type="GO" id="GO:0005886">
    <property type="term" value="C:plasma membrane"/>
    <property type="evidence" value="ECO:0007669"/>
    <property type="project" value="UniProtKB-SubCell"/>
</dbReference>
<evidence type="ECO:0000313" key="14">
    <source>
        <dbReference type="EMBL" id="KKB49351.1"/>
    </source>
</evidence>
<dbReference type="HOGENOM" id="CLU_000445_89_2_10"/>
<evidence type="ECO:0000256" key="12">
    <source>
        <dbReference type="SAM" id="Phobius"/>
    </source>
</evidence>
<evidence type="ECO:0000256" key="7">
    <source>
        <dbReference type="ARBA" id="ARBA00022741"/>
    </source>
</evidence>
<keyword evidence="15" id="KW-1185">Reference proteome</keyword>
<keyword evidence="5" id="KW-0597">Phosphoprotein</keyword>
<comment type="caution">
    <text evidence="14">The sequence shown here is derived from an EMBL/GenBank/DDBJ whole genome shotgun (WGS) entry which is preliminary data.</text>
</comment>
<dbReference type="EC" id="2.7.13.3" evidence="3"/>
<dbReference type="GO" id="GO:0005524">
    <property type="term" value="F:ATP binding"/>
    <property type="evidence" value="ECO:0007669"/>
    <property type="project" value="UniProtKB-KW"/>
</dbReference>
<evidence type="ECO:0000256" key="4">
    <source>
        <dbReference type="ARBA" id="ARBA00022475"/>
    </source>
</evidence>
<dbReference type="PANTHER" id="PTHR45453">
    <property type="entry name" value="PHOSPHATE REGULON SENSOR PROTEIN PHOR"/>
    <property type="match status" value="1"/>
</dbReference>
<dbReference type="InterPro" id="IPR004358">
    <property type="entry name" value="Sig_transdc_His_kin-like_C"/>
</dbReference>
<evidence type="ECO:0000256" key="1">
    <source>
        <dbReference type="ARBA" id="ARBA00000085"/>
    </source>
</evidence>
<dbReference type="InterPro" id="IPR005467">
    <property type="entry name" value="His_kinase_dom"/>
</dbReference>
<dbReference type="InterPro" id="IPR050351">
    <property type="entry name" value="BphY/WalK/GraS-like"/>
</dbReference>
<dbReference type="STRING" id="1203610.HMPREF1536_04415"/>
<dbReference type="CDD" id="cd00082">
    <property type="entry name" value="HisKA"/>
    <property type="match status" value="1"/>
</dbReference>
<dbReference type="SUPFAM" id="SSF55874">
    <property type="entry name" value="ATPase domain of HSP90 chaperone/DNA topoisomerase II/histidine kinase"/>
    <property type="match status" value="1"/>
</dbReference>
<dbReference type="PANTHER" id="PTHR45453:SF1">
    <property type="entry name" value="PHOSPHATE REGULON SENSOR PROTEIN PHOR"/>
    <property type="match status" value="1"/>
</dbReference>
<keyword evidence="4" id="KW-1003">Cell membrane</keyword>
<keyword evidence="12" id="KW-1133">Transmembrane helix</keyword>
<keyword evidence="7" id="KW-0547">Nucleotide-binding</keyword>
<dbReference type="SMART" id="SM00388">
    <property type="entry name" value="HisKA"/>
    <property type="match status" value="1"/>
</dbReference>
<dbReference type="InterPro" id="IPR003594">
    <property type="entry name" value="HATPase_dom"/>
</dbReference>
<dbReference type="InterPro" id="IPR036890">
    <property type="entry name" value="HATPase_C_sf"/>
</dbReference>
<comment type="subcellular location">
    <subcellularLocation>
        <location evidence="2">Cell membrane</location>
    </subcellularLocation>
</comment>
<dbReference type="AlphaFoldDB" id="A0A0F5IUX0"/>
<feature type="transmembrane region" description="Helical" evidence="12">
    <location>
        <begin position="164"/>
        <end position="184"/>
    </location>
</feature>
<keyword evidence="8" id="KW-0418">Kinase</keyword>
<reference evidence="14 15" key="1">
    <citation type="submission" date="2013-04" db="EMBL/GenBank/DDBJ databases">
        <title>The Genome Sequence of Parabacteroides gordonii DSM 23371.</title>
        <authorList>
            <consortium name="The Broad Institute Genomics Platform"/>
            <person name="Earl A."/>
            <person name="Ward D."/>
            <person name="Feldgarden M."/>
            <person name="Gevers D."/>
            <person name="Martens E."/>
            <person name="Sakamoto M."/>
            <person name="Benno Y."/>
            <person name="Suzuki N."/>
            <person name="Matsunaga N."/>
            <person name="Koshihara K."/>
            <person name="Seki M."/>
            <person name="Komiya H."/>
            <person name="Walker B."/>
            <person name="Young S."/>
            <person name="Zeng Q."/>
            <person name="Gargeya S."/>
            <person name="Fitzgerald M."/>
            <person name="Haas B."/>
            <person name="Abouelleil A."/>
            <person name="Allen A.W."/>
            <person name="Alvarado L."/>
            <person name="Arachchi H.M."/>
            <person name="Berlin A.M."/>
            <person name="Chapman S.B."/>
            <person name="Gainer-Dewar J."/>
            <person name="Goldberg J."/>
            <person name="Griggs A."/>
            <person name="Gujja S."/>
            <person name="Hansen M."/>
            <person name="Howarth C."/>
            <person name="Imamovic A."/>
            <person name="Ireland A."/>
            <person name="Larimer J."/>
            <person name="McCowan C."/>
            <person name="Murphy C."/>
            <person name="Pearson M."/>
            <person name="Poon T.W."/>
            <person name="Priest M."/>
            <person name="Roberts A."/>
            <person name="Saif S."/>
            <person name="Shea T."/>
            <person name="Sisk P."/>
            <person name="Sykes S."/>
            <person name="Wortman J."/>
            <person name="Nusbaum C."/>
            <person name="Birren B."/>
        </authorList>
    </citation>
    <scope>NUCLEOTIDE SEQUENCE [LARGE SCALE GENOMIC DNA]</scope>
    <source>
        <strain evidence="14 15">MS-1</strain>
    </source>
</reference>
<dbReference type="GO" id="GO:0000155">
    <property type="term" value="F:phosphorelay sensor kinase activity"/>
    <property type="evidence" value="ECO:0007669"/>
    <property type="project" value="InterPro"/>
</dbReference>
<sequence length="583" mass="67807">MKSRIPFSQRLFWSVFVMFLGFTVCFLLFQYQREREFSQEKLNNVLSNYNYQLFRRTQQQGTDIDKTVKQFIEDIPQKDLRVTIINPEGKVLFDNSGTEEFNNHNDRSEVRKARLYNDGFAIRTSGSTGRRYFYSASNIGGYIYRSALPYDPYVQSALSTDKDFIYFMVLMTLIFFFVLSRFTFSIGRTISKLRDFALNIEKDRIPETDYMFPNDELGDISRNIITLYHRQQKAKDELSMEREKLIKHFQYAKEGFAMFTAEGKEILSNILFIQFFNVVSDSQIRQAEEVVDIQELEPIKAFLNKNIPNTNRKRKVLRESATVDKNGKIFLIECILFLDNSYEISINDISRQEEESRMKRQLTQNVAHELKTPVSSIQGYLETIISNPELAEDKRQFFLERCYSQSTRLTGLLRDISVLNRLDEASELFDLADTNISRLISEIQKECSKEMEEKQITSEIILPGDPTIHGNYSLLYSIFRNLYDNAIAYAGEGCKITINCYKEDPKFYYFSFADNGTGISEEHINRIFERFYRVDKGRSRKVGGTGLGLSIVKNGVNFHKGQISAKSSPGKGVTFFFTLKKKL</sequence>
<dbReference type="Gene3D" id="1.10.287.130">
    <property type="match status" value="1"/>
</dbReference>
<keyword evidence="10" id="KW-0902">Two-component regulatory system</keyword>
<keyword evidence="6" id="KW-0808">Transferase</keyword>
<keyword evidence="12" id="KW-0812">Transmembrane</keyword>
<name>A0A0F5IUX0_9BACT</name>
<dbReference type="FunFam" id="3.30.565.10:FF:000006">
    <property type="entry name" value="Sensor histidine kinase WalK"/>
    <property type="match status" value="1"/>
</dbReference>
<feature type="transmembrane region" description="Helical" evidence="12">
    <location>
        <begin position="12"/>
        <end position="31"/>
    </location>
</feature>
<evidence type="ECO:0000256" key="8">
    <source>
        <dbReference type="ARBA" id="ARBA00022777"/>
    </source>
</evidence>
<keyword evidence="9" id="KW-0067">ATP-binding</keyword>
<dbReference type="Gene3D" id="3.30.565.10">
    <property type="entry name" value="Histidine kinase-like ATPase, C-terminal domain"/>
    <property type="match status" value="1"/>
</dbReference>
<evidence type="ECO:0000256" key="10">
    <source>
        <dbReference type="ARBA" id="ARBA00023012"/>
    </source>
</evidence>
<evidence type="ECO:0000256" key="2">
    <source>
        <dbReference type="ARBA" id="ARBA00004236"/>
    </source>
</evidence>
<proteinExistence type="predicted"/>
<evidence type="ECO:0000256" key="6">
    <source>
        <dbReference type="ARBA" id="ARBA00022679"/>
    </source>
</evidence>
<evidence type="ECO:0000256" key="11">
    <source>
        <dbReference type="ARBA" id="ARBA00023136"/>
    </source>
</evidence>
<dbReference type="FunFam" id="1.10.287.130:FF:000008">
    <property type="entry name" value="Two-component sensor histidine kinase"/>
    <property type="match status" value="1"/>
</dbReference>
<dbReference type="GO" id="GO:0016036">
    <property type="term" value="P:cellular response to phosphate starvation"/>
    <property type="evidence" value="ECO:0007669"/>
    <property type="project" value="TreeGrafter"/>
</dbReference>
<dbReference type="InterPro" id="IPR003661">
    <property type="entry name" value="HisK_dim/P_dom"/>
</dbReference>
<comment type="catalytic activity">
    <reaction evidence="1">
        <text>ATP + protein L-histidine = ADP + protein N-phospho-L-histidine.</text>
        <dbReference type="EC" id="2.7.13.3"/>
    </reaction>
</comment>
<dbReference type="SMART" id="SM00387">
    <property type="entry name" value="HATPase_c"/>
    <property type="match status" value="1"/>
</dbReference>
<evidence type="ECO:0000256" key="3">
    <source>
        <dbReference type="ARBA" id="ARBA00012438"/>
    </source>
</evidence>
<gene>
    <name evidence="14" type="ORF">HMPREF1536_04415</name>
</gene>
<accession>A0A0F5IUX0</accession>
<dbReference type="GO" id="GO:0004721">
    <property type="term" value="F:phosphoprotein phosphatase activity"/>
    <property type="evidence" value="ECO:0007669"/>
    <property type="project" value="TreeGrafter"/>
</dbReference>
<dbReference type="Pfam" id="PF00512">
    <property type="entry name" value="HisKA"/>
    <property type="match status" value="1"/>
</dbReference>
<evidence type="ECO:0000259" key="13">
    <source>
        <dbReference type="PROSITE" id="PS50109"/>
    </source>
</evidence>
<keyword evidence="11 12" id="KW-0472">Membrane</keyword>
<dbReference type="Proteomes" id="UP000033035">
    <property type="component" value="Unassembled WGS sequence"/>
</dbReference>
<dbReference type="PRINTS" id="PR00344">
    <property type="entry name" value="BCTRLSENSOR"/>
</dbReference>
<feature type="domain" description="Histidine kinase" evidence="13">
    <location>
        <begin position="365"/>
        <end position="583"/>
    </location>
</feature>
<dbReference type="CDD" id="cd00075">
    <property type="entry name" value="HATPase"/>
    <property type="match status" value="1"/>
</dbReference>
<dbReference type="Pfam" id="PF02518">
    <property type="entry name" value="HATPase_c"/>
    <property type="match status" value="1"/>
</dbReference>
<protein>
    <recommendedName>
        <fullName evidence="3">histidine kinase</fullName>
        <ecNumber evidence="3">2.7.13.3</ecNumber>
    </recommendedName>
</protein>
<dbReference type="PROSITE" id="PS50109">
    <property type="entry name" value="HIS_KIN"/>
    <property type="match status" value="1"/>
</dbReference>